<accession>A0A841R7X7</accession>
<sequence>MFEDPDSKQKKIGQALVDKGFLTEKNVHVVLLRQEFGDSRLFGQIATSLNYLSPKELDNIIPPPVN</sequence>
<gene>
    <name evidence="1" type="ORF">HNR50_000773</name>
</gene>
<keyword evidence="2" id="KW-1185">Reference proteome</keyword>
<dbReference type="AlphaFoldDB" id="A0A841R7X7"/>
<dbReference type="Proteomes" id="UP000587760">
    <property type="component" value="Unassembled WGS sequence"/>
</dbReference>
<comment type="caution">
    <text evidence="1">The sequence shown here is derived from an EMBL/GenBank/DDBJ whole genome shotgun (WGS) entry which is preliminary data.</text>
</comment>
<evidence type="ECO:0000313" key="2">
    <source>
        <dbReference type="Proteomes" id="UP000587760"/>
    </source>
</evidence>
<evidence type="ECO:0000313" key="1">
    <source>
        <dbReference type="EMBL" id="MBB6479140.1"/>
    </source>
</evidence>
<dbReference type="EMBL" id="JACHGJ010000001">
    <property type="protein sequence ID" value="MBB6479140.1"/>
    <property type="molecule type" value="Genomic_DNA"/>
</dbReference>
<proteinExistence type="predicted"/>
<protein>
    <submittedName>
        <fullName evidence="1">Uncharacterized protein</fullName>
    </submittedName>
</protein>
<reference evidence="1 2" key="1">
    <citation type="submission" date="2020-08" db="EMBL/GenBank/DDBJ databases">
        <title>Genomic Encyclopedia of Type Strains, Phase IV (KMG-IV): sequencing the most valuable type-strain genomes for metagenomic binning, comparative biology and taxonomic classification.</title>
        <authorList>
            <person name="Goeker M."/>
        </authorList>
    </citation>
    <scope>NUCLEOTIDE SEQUENCE [LARGE SCALE GENOMIC DNA]</scope>
    <source>
        <strain evidence="1 2">DSM 2461</strain>
    </source>
</reference>
<name>A0A841R7X7_9SPIO</name>
<organism evidence="1 2">
    <name type="scientific">Spirochaeta isovalerica</name>
    <dbReference type="NCBI Taxonomy" id="150"/>
    <lineage>
        <taxon>Bacteria</taxon>
        <taxon>Pseudomonadati</taxon>
        <taxon>Spirochaetota</taxon>
        <taxon>Spirochaetia</taxon>
        <taxon>Spirochaetales</taxon>
        <taxon>Spirochaetaceae</taxon>
        <taxon>Spirochaeta</taxon>
    </lineage>
</organism>